<evidence type="ECO:0000313" key="8">
    <source>
        <dbReference type="EMBL" id="MCG4617614.1"/>
    </source>
</evidence>
<evidence type="ECO:0000259" key="7">
    <source>
        <dbReference type="PROSITE" id="PS50850"/>
    </source>
</evidence>
<sequence length="567" mass="61373">MNRKIQAVQPNRSSDVLQVLSGLLMVLFVAVMSVTIIGTALPTMMSALHGTESQYTWIVTAMMLASTVATPVSGKLADMYDSKKLLMGAIGLFTLGSLLSGAVTEAWQLIFTRIVQGLGMGSIMSLTQVVMALIIPPRERGRYNGYIGAVMAISNISGPLVGGFIVATPWLGWRWCLWVSIPFSLAAMAVLWRFLKVPVAQISKPRIDFLGTGLITAAVSAALIWLSLAGKTFAFASWQTAVMLVLAALFLVAFVLWERHFPEPIMPMWMFTQRTTLLAILGSISVGTALNAPPLFFTQFFQIAKGMNPALAGMALLPGMVGTFIASTLIGVLVSRIGRWKRFVVGGFVVMCLGIFLITLIDKNSPYWFCALGMFLLGAGQGASMQNLVLAVQNGVKLRDMGAATSTVTFCRSMGGAIGIQICGFVFTWEIARAVSSGMAKLGKKGAAMADLSTLELDKLPAAQQQVVRDAYASALGDIFVPLLVLSLIGLVCVCLMKGSELISEYAEHEAQNHQATERERELVRRALEKDQISRELAQLKQQKDSAKTEDDSPDQSEDQDHLRKSN</sequence>
<keyword evidence="2 6" id="KW-0812">Transmembrane</keyword>
<dbReference type="Gene3D" id="1.20.1250.20">
    <property type="entry name" value="MFS general substrate transporter like domains"/>
    <property type="match status" value="2"/>
</dbReference>
<evidence type="ECO:0000256" key="2">
    <source>
        <dbReference type="ARBA" id="ARBA00022692"/>
    </source>
</evidence>
<feature type="transmembrane region" description="Helical" evidence="6">
    <location>
        <begin position="20"/>
        <end position="42"/>
    </location>
</feature>
<feature type="transmembrane region" description="Helical" evidence="6">
    <location>
        <begin position="413"/>
        <end position="432"/>
    </location>
</feature>
<dbReference type="AlphaFoldDB" id="A0AAJ1BB35"/>
<feature type="transmembrane region" description="Helical" evidence="6">
    <location>
        <begin position="277"/>
        <end position="297"/>
    </location>
</feature>
<feature type="transmembrane region" description="Helical" evidence="6">
    <location>
        <begin position="343"/>
        <end position="361"/>
    </location>
</feature>
<dbReference type="PANTHER" id="PTHR23501">
    <property type="entry name" value="MAJOR FACILITATOR SUPERFAMILY"/>
    <property type="match status" value="1"/>
</dbReference>
<keyword evidence="3 6" id="KW-1133">Transmembrane helix</keyword>
<dbReference type="CDD" id="cd17502">
    <property type="entry name" value="MFS_Azr1_MDR_like"/>
    <property type="match status" value="1"/>
</dbReference>
<dbReference type="InterPro" id="IPR036259">
    <property type="entry name" value="MFS_trans_sf"/>
</dbReference>
<feature type="transmembrane region" description="Helical" evidence="6">
    <location>
        <begin position="110"/>
        <end position="134"/>
    </location>
</feature>
<evidence type="ECO:0000256" key="4">
    <source>
        <dbReference type="ARBA" id="ARBA00023136"/>
    </source>
</evidence>
<feature type="transmembrane region" description="Helical" evidence="6">
    <location>
        <begin position="54"/>
        <end position="73"/>
    </location>
</feature>
<reference evidence="8" key="1">
    <citation type="submission" date="2022-01" db="EMBL/GenBank/DDBJ databases">
        <title>Collection of gut derived symbiotic bacterial strains cultured from healthy donors.</title>
        <authorList>
            <person name="Lin H."/>
            <person name="Kohout C."/>
            <person name="Waligurski E."/>
            <person name="Pamer E.G."/>
        </authorList>
    </citation>
    <scope>NUCLEOTIDE SEQUENCE</scope>
    <source>
        <strain evidence="8">DFI.7.46</strain>
    </source>
</reference>
<feature type="transmembrane region" description="Helical" evidence="6">
    <location>
        <begin position="479"/>
        <end position="497"/>
    </location>
</feature>
<feature type="region of interest" description="Disordered" evidence="5">
    <location>
        <begin position="538"/>
        <end position="567"/>
    </location>
</feature>
<name>A0AAJ1BB35_9ACTO</name>
<feature type="domain" description="Major facilitator superfamily (MFS) profile" evidence="7">
    <location>
        <begin position="19"/>
        <end position="502"/>
    </location>
</feature>
<evidence type="ECO:0000256" key="6">
    <source>
        <dbReference type="SAM" id="Phobius"/>
    </source>
</evidence>
<dbReference type="Proteomes" id="UP001200537">
    <property type="component" value="Unassembled WGS sequence"/>
</dbReference>
<dbReference type="InterPro" id="IPR020846">
    <property type="entry name" value="MFS_dom"/>
</dbReference>
<dbReference type="PROSITE" id="PS50850">
    <property type="entry name" value="MFS"/>
    <property type="match status" value="1"/>
</dbReference>
<evidence type="ECO:0000256" key="3">
    <source>
        <dbReference type="ARBA" id="ARBA00022989"/>
    </source>
</evidence>
<accession>A0AAJ1BB35</accession>
<feature type="transmembrane region" description="Helical" evidence="6">
    <location>
        <begin position="207"/>
        <end position="229"/>
    </location>
</feature>
<dbReference type="RefSeq" id="WP_278338650.1">
    <property type="nucleotide sequence ID" value="NZ_JAHAIE010000002.1"/>
</dbReference>
<dbReference type="PANTHER" id="PTHR23501:SF197">
    <property type="entry name" value="COMD"/>
    <property type="match status" value="1"/>
</dbReference>
<protein>
    <submittedName>
        <fullName evidence="8">MFS transporter</fullName>
    </submittedName>
</protein>
<evidence type="ECO:0000313" key="9">
    <source>
        <dbReference type="Proteomes" id="UP001200537"/>
    </source>
</evidence>
<evidence type="ECO:0000256" key="5">
    <source>
        <dbReference type="SAM" id="MobiDB-lite"/>
    </source>
</evidence>
<organism evidence="8 9">
    <name type="scientific">Varibaculum cambriense</name>
    <dbReference type="NCBI Taxonomy" id="184870"/>
    <lineage>
        <taxon>Bacteria</taxon>
        <taxon>Bacillati</taxon>
        <taxon>Actinomycetota</taxon>
        <taxon>Actinomycetes</taxon>
        <taxon>Actinomycetales</taxon>
        <taxon>Actinomycetaceae</taxon>
        <taxon>Varibaculum</taxon>
    </lineage>
</organism>
<comment type="subcellular location">
    <subcellularLocation>
        <location evidence="1">Cell membrane</location>
        <topology evidence="1">Multi-pass membrane protein</topology>
    </subcellularLocation>
</comment>
<feature type="transmembrane region" description="Helical" evidence="6">
    <location>
        <begin position="235"/>
        <end position="257"/>
    </location>
</feature>
<dbReference type="InterPro" id="IPR011701">
    <property type="entry name" value="MFS"/>
</dbReference>
<dbReference type="GO" id="GO:0005886">
    <property type="term" value="C:plasma membrane"/>
    <property type="evidence" value="ECO:0007669"/>
    <property type="project" value="UniProtKB-SubCell"/>
</dbReference>
<dbReference type="PRINTS" id="PR01036">
    <property type="entry name" value="TCRTETB"/>
</dbReference>
<dbReference type="SUPFAM" id="SSF103473">
    <property type="entry name" value="MFS general substrate transporter"/>
    <property type="match status" value="2"/>
</dbReference>
<dbReference type="EMBL" id="JAKNHJ010000005">
    <property type="protein sequence ID" value="MCG4617614.1"/>
    <property type="molecule type" value="Genomic_DNA"/>
</dbReference>
<dbReference type="GO" id="GO:0022857">
    <property type="term" value="F:transmembrane transporter activity"/>
    <property type="evidence" value="ECO:0007669"/>
    <property type="project" value="InterPro"/>
</dbReference>
<feature type="transmembrane region" description="Helical" evidence="6">
    <location>
        <begin position="85"/>
        <end position="104"/>
    </location>
</feature>
<feature type="transmembrane region" description="Helical" evidence="6">
    <location>
        <begin position="146"/>
        <end position="171"/>
    </location>
</feature>
<feature type="transmembrane region" description="Helical" evidence="6">
    <location>
        <begin position="309"/>
        <end position="334"/>
    </location>
</feature>
<evidence type="ECO:0000256" key="1">
    <source>
        <dbReference type="ARBA" id="ARBA00004651"/>
    </source>
</evidence>
<comment type="caution">
    <text evidence="8">The sequence shown here is derived from an EMBL/GenBank/DDBJ whole genome shotgun (WGS) entry which is preliminary data.</text>
</comment>
<dbReference type="Pfam" id="PF07690">
    <property type="entry name" value="MFS_1"/>
    <property type="match status" value="1"/>
</dbReference>
<feature type="transmembrane region" description="Helical" evidence="6">
    <location>
        <begin position="177"/>
        <end position="195"/>
    </location>
</feature>
<keyword evidence="4 6" id="KW-0472">Membrane</keyword>
<proteinExistence type="predicted"/>
<feature type="compositionally biased region" description="Basic and acidic residues" evidence="5">
    <location>
        <begin position="542"/>
        <end position="551"/>
    </location>
</feature>
<feature type="transmembrane region" description="Helical" evidence="6">
    <location>
        <begin position="367"/>
        <end position="392"/>
    </location>
</feature>
<gene>
    <name evidence="8" type="ORF">L0M99_03765</name>
</gene>